<feature type="transmembrane region" description="Helical" evidence="6">
    <location>
        <begin position="99"/>
        <end position="123"/>
    </location>
</feature>
<dbReference type="GO" id="GO:0005886">
    <property type="term" value="C:plasma membrane"/>
    <property type="evidence" value="ECO:0007669"/>
    <property type="project" value="UniProtKB-SubCell"/>
</dbReference>
<dbReference type="SUPFAM" id="SSF81321">
    <property type="entry name" value="Family A G protein-coupled receptor-like"/>
    <property type="match status" value="1"/>
</dbReference>
<dbReference type="EMBL" id="CACVKT020007991">
    <property type="protein sequence ID" value="CAC5412205.1"/>
    <property type="molecule type" value="Genomic_DNA"/>
</dbReference>
<sequence length="172" mass="19243">MLGIEPLSLKNGTLLGTECTTHKQYRGKLTAGLYGAAIGSFGSLCFAYCSFCYGKILYLIYKQSKKEKTRRENSIILRAKVHKAQQNASYRRRKTHYKVTISLIVATGVSLFGFILYSIGAAFGGASDSALKRAIITGVLKRGCFINNACNPVIYFICDKKFRHAWKKLYMK</sequence>
<dbReference type="Proteomes" id="UP000507470">
    <property type="component" value="Unassembled WGS sequence"/>
</dbReference>
<name>A0A6J8DWG5_MYTCO</name>
<keyword evidence="3" id="KW-0297">G-protein coupled receptor</keyword>
<keyword evidence="5" id="KW-0807">Transducer</keyword>
<dbReference type="AlphaFoldDB" id="A0A6J8DWG5"/>
<feature type="transmembrane region" description="Helical" evidence="6">
    <location>
        <begin position="33"/>
        <end position="61"/>
    </location>
</feature>
<keyword evidence="2" id="KW-1003">Cell membrane</keyword>
<evidence type="ECO:0000256" key="5">
    <source>
        <dbReference type="ARBA" id="ARBA00023224"/>
    </source>
</evidence>
<dbReference type="GO" id="GO:0004930">
    <property type="term" value="F:G protein-coupled receptor activity"/>
    <property type="evidence" value="ECO:0007669"/>
    <property type="project" value="UniProtKB-KW"/>
</dbReference>
<evidence type="ECO:0000313" key="7">
    <source>
        <dbReference type="EMBL" id="CAC5412205.1"/>
    </source>
</evidence>
<dbReference type="Gene3D" id="1.20.1070.10">
    <property type="entry name" value="Rhodopsin 7-helix transmembrane proteins"/>
    <property type="match status" value="1"/>
</dbReference>
<dbReference type="PANTHER" id="PTHR24228">
    <property type="entry name" value="B2 BRADYKININ RECEPTOR/ANGIOTENSIN II RECEPTOR"/>
    <property type="match status" value="1"/>
</dbReference>
<evidence type="ECO:0000256" key="1">
    <source>
        <dbReference type="ARBA" id="ARBA00004651"/>
    </source>
</evidence>
<comment type="subcellular location">
    <subcellularLocation>
        <location evidence="1">Cell membrane</location>
        <topology evidence="1">Multi-pass membrane protein</topology>
    </subcellularLocation>
</comment>
<protein>
    <recommendedName>
        <fullName evidence="9">G-protein coupled receptors family 1 profile domain-containing protein</fullName>
    </recommendedName>
</protein>
<evidence type="ECO:0000256" key="2">
    <source>
        <dbReference type="ARBA" id="ARBA00022475"/>
    </source>
</evidence>
<keyword evidence="4" id="KW-0675">Receptor</keyword>
<evidence type="ECO:0000313" key="8">
    <source>
        <dbReference type="Proteomes" id="UP000507470"/>
    </source>
</evidence>
<dbReference type="PANTHER" id="PTHR24228:SF74">
    <property type="entry name" value="G-PROTEIN COUPLED RECEPTORS FAMILY 1 PROFILE DOMAIN-CONTAINING PROTEIN"/>
    <property type="match status" value="1"/>
</dbReference>
<accession>A0A6J8DWG5</accession>
<evidence type="ECO:0000256" key="3">
    <source>
        <dbReference type="ARBA" id="ARBA00023040"/>
    </source>
</evidence>
<reference evidence="7 8" key="1">
    <citation type="submission" date="2020-06" db="EMBL/GenBank/DDBJ databases">
        <authorList>
            <person name="Li R."/>
            <person name="Bekaert M."/>
        </authorList>
    </citation>
    <scope>NUCLEOTIDE SEQUENCE [LARGE SCALE GENOMIC DNA]</scope>
    <source>
        <strain evidence="8">wild</strain>
    </source>
</reference>
<keyword evidence="6" id="KW-1133">Transmembrane helix</keyword>
<gene>
    <name evidence="7" type="ORF">MCOR_45209</name>
</gene>
<evidence type="ECO:0000256" key="4">
    <source>
        <dbReference type="ARBA" id="ARBA00023170"/>
    </source>
</evidence>
<keyword evidence="6" id="KW-0812">Transmembrane</keyword>
<keyword evidence="8" id="KW-1185">Reference proteome</keyword>
<organism evidence="7 8">
    <name type="scientific">Mytilus coruscus</name>
    <name type="common">Sea mussel</name>
    <dbReference type="NCBI Taxonomy" id="42192"/>
    <lineage>
        <taxon>Eukaryota</taxon>
        <taxon>Metazoa</taxon>
        <taxon>Spiralia</taxon>
        <taxon>Lophotrochozoa</taxon>
        <taxon>Mollusca</taxon>
        <taxon>Bivalvia</taxon>
        <taxon>Autobranchia</taxon>
        <taxon>Pteriomorphia</taxon>
        <taxon>Mytilida</taxon>
        <taxon>Mytiloidea</taxon>
        <taxon>Mytilidae</taxon>
        <taxon>Mytilinae</taxon>
        <taxon>Mytilus</taxon>
    </lineage>
</organism>
<proteinExistence type="predicted"/>
<evidence type="ECO:0000256" key="6">
    <source>
        <dbReference type="SAM" id="Phobius"/>
    </source>
</evidence>
<keyword evidence="6" id="KW-0472">Membrane</keyword>
<evidence type="ECO:0008006" key="9">
    <source>
        <dbReference type="Google" id="ProtNLM"/>
    </source>
</evidence>